<evidence type="ECO:0000256" key="7">
    <source>
        <dbReference type="ARBA" id="ARBA00022833"/>
    </source>
</evidence>
<dbReference type="InterPro" id="IPR023091">
    <property type="entry name" value="MetalPrtase_cat_dom_sf_prd"/>
</dbReference>
<reference evidence="8 9" key="1">
    <citation type="journal article" date="2016" name="Nat. Commun.">
        <title>Thousands of microbial genomes shed light on interconnected biogeochemical processes in an aquifer system.</title>
        <authorList>
            <person name="Anantharaman K."/>
            <person name="Brown C.T."/>
            <person name="Hug L.A."/>
            <person name="Sharon I."/>
            <person name="Castelle C.J."/>
            <person name="Probst A.J."/>
            <person name="Thomas B.C."/>
            <person name="Singh A."/>
            <person name="Wilkins M.J."/>
            <person name="Karaoz U."/>
            <person name="Brodie E.L."/>
            <person name="Williams K.H."/>
            <person name="Hubbard S.S."/>
            <person name="Banfield J.F."/>
        </authorList>
    </citation>
    <scope>NUCLEOTIDE SEQUENCE [LARGE SCALE GENOMIC DNA]</scope>
</reference>
<dbReference type="EMBL" id="MGFU01000029">
    <property type="protein sequence ID" value="OGM12592.1"/>
    <property type="molecule type" value="Genomic_DNA"/>
</dbReference>
<dbReference type="Proteomes" id="UP000179013">
    <property type="component" value="Unassembled WGS sequence"/>
</dbReference>
<evidence type="ECO:0000256" key="2">
    <source>
        <dbReference type="ARBA" id="ARBA00010875"/>
    </source>
</evidence>
<keyword evidence="3" id="KW-0540">Nuclease</keyword>
<evidence type="ECO:0000256" key="1">
    <source>
        <dbReference type="ARBA" id="ARBA00001947"/>
    </source>
</evidence>
<comment type="similarity">
    <text evidence="2">Belongs to the endoribonuclease YbeY family.</text>
</comment>
<keyword evidence="4" id="KW-0479">Metal-binding</keyword>
<dbReference type="AlphaFoldDB" id="A0A1F7XC42"/>
<evidence type="ECO:0000256" key="4">
    <source>
        <dbReference type="ARBA" id="ARBA00022723"/>
    </source>
</evidence>
<organism evidence="8 9">
    <name type="scientific">Candidatus Woesebacteria bacterium RBG_16_39_8b</name>
    <dbReference type="NCBI Taxonomy" id="1802482"/>
    <lineage>
        <taxon>Bacteria</taxon>
        <taxon>Candidatus Woeseibacteriota</taxon>
    </lineage>
</organism>
<gene>
    <name evidence="8" type="ORF">A2V80_00070</name>
</gene>
<comment type="cofactor">
    <cofactor evidence="1">
        <name>Zn(2+)</name>
        <dbReference type="ChEBI" id="CHEBI:29105"/>
    </cofactor>
</comment>
<evidence type="ECO:0000313" key="8">
    <source>
        <dbReference type="EMBL" id="OGM12592.1"/>
    </source>
</evidence>
<dbReference type="GO" id="GO:0046872">
    <property type="term" value="F:metal ion binding"/>
    <property type="evidence" value="ECO:0007669"/>
    <property type="project" value="UniProtKB-KW"/>
</dbReference>
<sequence>MIRVFVKKQSNFPIKTADIKKKLASFFKKSGIVSDAEVSVALVGKQKMLDIGKKYLKDNKVHNVFSFTPDESINSLSGGKFVYPPEAKIYLGEIVLCYPKVVEEANSEGIRTDVKIMELIEHGAMHLMGIHHD</sequence>
<dbReference type="NCBIfam" id="TIGR00043">
    <property type="entry name" value="rRNA maturation RNase YbeY"/>
    <property type="match status" value="1"/>
</dbReference>
<evidence type="ECO:0000256" key="3">
    <source>
        <dbReference type="ARBA" id="ARBA00022722"/>
    </source>
</evidence>
<protein>
    <submittedName>
        <fullName evidence="8">rRNA maturation RNase YbeY</fullName>
    </submittedName>
</protein>
<dbReference type="InterPro" id="IPR002036">
    <property type="entry name" value="YbeY"/>
</dbReference>
<dbReference type="Pfam" id="PF02130">
    <property type="entry name" value="YbeY"/>
    <property type="match status" value="1"/>
</dbReference>
<keyword evidence="5" id="KW-0255">Endonuclease</keyword>
<proteinExistence type="inferred from homology"/>
<accession>A0A1F7XC42</accession>
<dbReference type="GO" id="GO:0004519">
    <property type="term" value="F:endonuclease activity"/>
    <property type="evidence" value="ECO:0007669"/>
    <property type="project" value="UniProtKB-KW"/>
</dbReference>
<keyword evidence="6" id="KW-0378">Hydrolase</keyword>
<dbReference type="GO" id="GO:0004222">
    <property type="term" value="F:metalloendopeptidase activity"/>
    <property type="evidence" value="ECO:0007669"/>
    <property type="project" value="InterPro"/>
</dbReference>
<dbReference type="Gene3D" id="3.40.390.30">
    <property type="entry name" value="Metalloproteases ('zincins'), catalytic domain"/>
    <property type="match status" value="1"/>
</dbReference>
<name>A0A1F7XC42_9BACT</name>
<dbReference type="SUPFAM" id="SSF55486">
    <property type="entry name" value="Metalloproteases ('zincins'), catalytic domain"/>
    <property type="match status" value="1"/>
</dbReference>
<evidence type="ECO:0000256" key="5">
    <source>
        <dbReference type="ARBA" id="ARBA00022759"/>
    </source>
</evidence>
<evidence type="ECO:0000313" key="9">
    <source>
        <dbReference type="Proteomes" id="UP000179013"/>
    </source>
</evidence>
<evidence type="ECO:0000256" key="6">
    <source>
        <dbReference type="ARBA" id="ARBA00022801"/>
    </source>
</evidence>
<keyword evidence="7" id="KW-0862">Zinc</keyword>
<dbReference type="GO" id="GO:0006364">
    <property type="term" value="P:rRNA processing"/>
    <property type="evidence" value="ECO:0007669"/>
    <property type="project" value="InterPro"/>
</dbReference>
<comment type="caution">
    <text evidence="8">The sequence shown here is derived from an EMBL/GenBank/DDBJ whole genome shotgun (WGS) entry which is preliminary data.</text>
</comment>